<evidence type="ECO:0000313" key="1">
    <source>
        <dbReference type="EMBL" id="KAI0038389.1"/>
    </source>
</evidence>
<accession>A0ACB8R2Q6</accession>
<gene>
    <name evidence="1" type="ORF">FA95DRAFT_1613425</name>
</gene>
<sequence>MLAQSGLTRSPLLPNSHPMLPPTAAPNAGSPTDSSVQDKPQSYYERNKVQRRDYQRRYAADRHSMGRRKMSKKNIELKRRKLREERTCPSVYTNVLPYSNRVYDPERTTLMAMDEAEVQQSCKELRSAARDSGECESAGEWWLKYAEDVRHLLDEHLVQARKDIASPKDVPLAQYRLLHTHRRIIAGLHQEIELYSQDLEAVHQARETTGFIFDGARVKKRVFRKIYGF</sequence>
<organism evidence="1 2">
    <name type="scientific">Auriscalpium vulgare</name>
    <dbReference type="NCBI Taxonomy" id="40419"/>
    <lineage>
        <taxon>Eukaryota</taxon>
        <taxon>Fungi</taxon>
        <taxon>Dikarya</taxon>
        <taxon>Basidiomycota</taxon>
        <taxon>Agaricomycotina</taxon>
        <taxon>Agaricomycetes</taxon>
        <taxon>Russulales</taxon>
        <taxon>Auriscalpiaceae</taxon>
        <taxon>Auriscalpium</taxon>
    </lineage>
</organism>
<name>A0ACB8R2Q6_9AGAM</name>
<evidence type="ECO:0000313" key="2">
    <source>
        <dbReference type="Proteomes" id="UP000814033"/>
    </source>
</evidence>
<protein>
    <submittedName>
        <fullName evidence="1">Uncharacterized protein</fullName>
    </submittedName>
</protein>
<dbReference type="EMBL" id="MU276513">
    <property type="protein sequence ID" value="KAI0038389.1"/>
    <property type="molecule type" value="Genomic_DNA"/>
</dbReference>
<reference evidence="1" key="2">
    <citation type="journal article" date="2022" name="New Phytol.">
        <title>Evolutionary transition to the ectomycorrhizal habit in the genomes of a hyperdiverse lineage of mushroom-forming fungi.</title>
        <authorList>
            <person name="Looney B."/>
            <person name="Miyauchi S."/>
            <person name="Morin E."/>
            <person name="Drula E."/>
            <person name="Courty P.E."/>
            <person name="Kohler A."/>
            <person name="Kuo A."/>
            <person name="LaButti K."/>
            <person name="Pangilinan J."/>
            <person name="Lipzen A."/>
            <person name="Riley R."/>
            <person name="Andreopoulos W."/>
            <person name="He G."/>
            <person name="Johnson J."/>
            <person name="Nolan M."/>
            <person name="Tritt A."/>
            <person name="Barry K.W."/>
            <person name="Grigoriev I.V."/>
            <person name="Nagy L.G."/>
            <person name="Hibbett D."/>
            <person name="Henrissat B."/>
            <person name="Matheny P.B."/>
            <person name="Labbe J."/>
            <person name="Martin F.M."/>
        </authorList>
    </citation>
    <scope>NUCLEOTIDE SEQUENCE</scope>
    <source>
        <strain evidence="1">FP105234-sp</strain>
    </source>
</reference>
<dbReference type="Proteomes" id="UP000814033">
    <property type="component" value="Unassembled WGS sequence"/>
</dbReference>
<comment type="caution">
    <text evidence="1">The sequence shown here is derived from an EMBL/GenBank/DDBJ whole genome shotgun (WGS) entry which is preliminary data.</text>
</comment>
<proteinExistence type="predicted"/>
<reference evidence="1" key="1">
    <citation type="submission" date="2021-02" db="EMBL/GenBank/DDBJ databases">
        <authorList>
            <consortium name="DOE Joint Genome Institute"/>
            <person name="Ahrendt S."/>
            <person name="Looney B.P."/>
            <person name="Miyauchi S."/>
            <person name="Morin E."/>
            <person name="Drula E."/>
            <person name="Courty P.E."/>
            <person name="Chicoki N."/>
            <person name="Fauchery L."/>
            <person name="Kohler A."/>
            <person name="Kuo A."/>
            <person name="Labutti K."/>
            <person name="Pangilinan J."/>
            <person name="Lipzen A."/>
            <person name="Riley R."/>
            <person name="Andreopoulos W."/>
            <person name="He G."/>
            <person name="Johnson J."/>
            <person name="Barry K.W."/>
            <person name="Grigoriev I.V."/>
            <person name="Nagy L."/>
            <person name="Hibbett D."/>
            <person name="Henrissat B."/>
            <person name="Matheny P.B."/>
            <person name="Labbe J."/>
            <person name="Martin F."/>
        </authorList>
    </citation>
    <scope>NUCLEOTIDE SEQUENCE</scope>
    <source>
        <strain evidence="1">FP105234-sp</strain>
    </source>
</reference>
<keyword evidence="2" id="KW-1185">Reference proteome</keyword>